<feature type="region of interest" description="Disordered" evidence="4">
    <location>
        <begin position="836"/>
        <end position="928"/>
    </location>
</feature>
<sequence>RGLKMAGKSGRTKRYPDLRYKFIRSLISLEHWQRQRQYLKQAADWTSKAIVSLDLHGESVKSIKQASQLEGIGRLIGSRLKDHETAETYSLEPPAIGKCASSASAILVAIINKQDEMVAQGANAGDKLCIEEDVIKDTAAQMCEETFIDTSTNNAFCPAWQRITALVSRGFVKKRQMNRKPVYQLLPLGEDLAKRLRDKINATAQTDTKPPSTAQRKTPASKPKPKESVNASATKPKRGRPKPDDIKVPTARERDEEALYTNDKGEDGIVLIVDTQEWGGDNVGLGELIRLLQQQGIVYKTKRLKCGDYNWIWRCAGEERTLPLVIERKRADDLAKSLKDGRYHKQKENMISWKMKFFEKGINASLKYVVEGDPKAYVVRCSDGCGSLIKCGYPTVEQVEMTIHELEKDDDFQVLRTASIIGTVQVLTDITGELSRRLNMGHFDCLIQYDDIPSTVDVPLKPAANTLDSKVEKHLTTKMQGKQEMVDLTEDSQENYKISKPEGTVIVKDIHKNVDAERTVNIQNNSGLPHLPHNKGYHPQTNSGFTHNATITADDTHYHAPIAQAHSSFGTSIVHPDPFKVTYPCSPAKKSTLTHINATHTPPKKCQNVRNNKMATFNERVFDYGAEKEDSLATDDSQDLVLFDRDIHTPIASKGKAKELHYAKSNSEIKNTEIIPDESDTSQEIQTYDMPKRKPIESSKIKDREIGDDFPLILDDVEDANALEDPTRTSQIKNKINQKTKLNVPENKRISSSNITENNVQYTSNLDLEYLNPQPSTSTMQPYELQHVNPKADIYHKSTLISTSQKRKRPSVMLHNFDSESDDDNHATFNLEVPKALVDDDCPSPKKRQRKTKSRLKSKSASVHDRPDIDMEVSQANPMHSSSTFHIRSKSPKEQDILPKRFSPLLDSPSSTESPSPPPPMPLPSKQRGKVYQMCSPKKLFKSPTKEFGNLCKASVHLECKFHETENKQTKCPPPTSRSAVFPQDSENDEEFDILNEASEHLKQKLYEMKNKQTKHLPLTTTLSTDKDEEFKHLNKASIHLKQKLAESIDTVKNKHYFTNNATAQAADVKETDEARVQVNKLHVDLRSSDNDENCIVLDDSQSQDDQKSQDYPMSLDNPSKSSSDRQLLLEHSQTPDNGNLPYKEDILKDSLKDPIPNDHSSEKEDQTPMFSDLSQSQNDFYVEMPSMDMCDSQSYTPNRDCSEQNETSLILKSKNNDHSTTKDTSAGVIDEVVDNSQSEPSFEEPYKNLQLVKFPQSKAKDLRKHPLHESETEDSFEESQVFGSVKPFMATHENTFEDEKLDLNDNHTDMCDNIDKHLDDTMSDLHNDPDCCAIQEDSEASQSLLSSPSLKSISVPSKTEVKTVKKMTPLTNSKQSTVKSPDLNQSTQVPNKIEQSTESSLQIKQATELSLEIKQSTDKQSKTSKSTEATTKTKQSIEQLSETKQSTETCQSIVFTLNDSQESLPDINSQSIDDSESFELDKPNTIPGDDHKSDGVIENTLVQSSTKLEHNIVQTSAQVGHHRNRDNLDLRARSSPHEYTSLKSKTENLDRTFLESENKRLTPEGENTRIGRIKQRKRNISMQQKNNVEIIKSVLPHITEQKIIRKLELHKNNVEQVITLLLDDSQNLDTQSQNLDTLSQNLDMESQNLDLQSQQEECIDLTDSVPV</sequence>
<feature type="compositionally biased region" description="Polar residues" evidence="4">
    <location>
        <begin position="202"/>
        <end position="218"/>
    </location>
</feature>
<evidence type="ECO:0000259" key="5">
    <source>
        <dbReference type="PROSITE" id="PS51140"/>
    </source>
</evidence>
<feature type="region of interest" description="Disordered" evidence="4">
    <location>
        <begin position="1098"/>
        <end position="1127"/>
    </location>
</feature>
<evidence type="ECO:0000256" key="1">
    <source>
        <dbReference type="ARBA" id="ARBA00022801"/>
    </source>
</evidence>
<feature type="compositionally biased region" description="Basic residues" evidence="4">
    <location>
        <begin position="845"/>
        <end position="858"/>
    </location>
</feature>
<keyword evidence="2" id="KW-0227">DNA damage</keyword>
<dbReference type="SMART" id="SM00891">
    <property type="entry name" value="ERCC4"/>
    <property type="match status" value="1"/>
</dbReference>
<name>A0A8S4NR98_OWEFU</name>
<dbReference type="SMART" id="SM00546">
    <property type="entry name" value="CUE"/>
    <property type="match status" value="1"/>
</dbReference>
<dbReference type="Proteomes" id="UP000749559">
    <property type="component" value="Unassembled WGS sequence"/>
</dbReference>
<dbReference type="InterPro" id="IPR047416">
    <property type="entry name" value="XPF_nuclease_Mus81"/>
</dbReference>
<comment type="function">
    <text evidence="2">Interacts with EME1 to form a DNA structure-specific endonuclease with substrate preference for branched DNA structures with a 5'-end at the branch nick. Typical substrates include 3'-flap structures, D-loops, replication forks and nicked Holliday junctions. May be required in mitosis for the processing of stalled or collapsed replication fork intermediates. May be required in meiosis for the repair of meiosis-specific double strand breaks subsequent to single-end invasion (SEI).</text>
</comment>
<keyword evidence="2" id="KW-0479">Metal-binding</keyword>
<keyword evidence="3" id="KW-0175">Coiled coil</keyword>
<feature type="region of interest" description="Disordered" evidence="4">
    <location>
        <begin position="1343"/>
        <end position="1402"/>
    </location>
</feature>
<feature type="coiled-coil region" evidence="3">
    <location>
        <begin position="1629"/>
        <end position="1656"/>
    </location>
</feature>
<keyword evidence="2" id="KW-0460">Magnesium</keyword>
<feature type="region of interest" description="Disordered" evidence="4">
    <location>
        <begin position="202"/>
        <end position="255"/>
    </location>
</feature>
<dbReference type="GO" id="GO:0043130">
    <property type="term" value="F:ubiquitin binding"/>
    <property type="evidence" value="ECO:0007669"/>
    <property type="project" value="InterPro"/>
</dbReference>
<comment type="subunit">
    <text evidence="2">Interacts with EME1.</text>
</comment>
<proteinExistence type="inferred from homology"/>
<dbReference type="GO" id="GO:0048257">
    <property type="term" value="F:3'-flap endonuclease activity"/>
    <property type="evidence" value="ECO:0007669"/>
    <property type="project" value="TreeGrafter"/>
</dbReference>
<gene>
    <name evidence="6" type="ORF">OFUS_LOCUS9765</name>
</gene>
<comment type="caution">
    <text evidence="6">The sequence shown here is derived from an EMBL/GenBank/DDBJ whole genome shotgun (WGS) entry which is preliminary data.</text>
</comment>
<feature type="compositionally biased region" description="Low complexity" evidence="4">
    <location>
        <begin position="1424"/>
        <end position="1437"/>
    </location>
</feature>
<dbReference type="SUPFAM" id="SSF52980">
    <property type="entry name" value="Restriction endonuclease-like"/>
    <property type="match status" value="1"/>
</dbReference>
<dbReference type="PROSITE" id="PS51140">
    <property type="entry name" value="CUE"/>
    <property type="match status" value="1"/>
</dbReference>
<dbReference type="GO" id="GO:0003677">
    <property type="term" value="F:DNA binding"/>
    <property type="evidence" value="ECO:0007669"/>
    <property type="project" value="UniProtKB-UniRule"/>
</dbReference>
<comment type="similarity">
    <text evidence="2">Belongs to the XPF family.</text>
</comment>
<dbReference type="GO" id="GO:0000712">
    <property type="term" value="P:resolution of meiotic recombination intermediates"/>
    <property type="evidence" value="ECO:0007669"/>
    <property type="project" value="TreeGrafter"/>
</dbReference>
<protein>
    <recommendedName>
        <fullName evidence="2">Crossover junction endonuclease MUS81</fullName>
        <ecNumber evidence="2">3.1.22.-</ecNumber>
    </recommendedName>
</protein>
<feature type="region of interest" description="Disordered" evidence="4">
    <location>
        <begin position="1414"/>
        <end position="1446"/>
    </location>
</feature>
<evidence type="ECO:0000256" key="4">
    <source>
        <dbReference type="SAM" id="MobiDB-lite"/>
    </source>
</evidence>
<dbReference type="GO" id="GO:0046872">
    <property type="term" value="F:metal ion binding"/>
    <property type="evidence" value="ECO:0007669"/>
    <property type="project" value="UniProtKB-UniRule"/>
</dbReference>
<dbReference type="GO" id="GO:0008821">
    <property type="term" value="F:crossover junction DNA endonuclease activity"/>
    <property type="evidence" value="ECO:0007669"/>
    <property type="project" value="UniProtKB-UniRule"/>
</dbReference>
<organism evidence="6 7">
    <name type="scientific">Owenia fusiformis</name>
    <name type="common">Polychaete worm</name>
    <dbReference type="NCBI Taxonomy" id="6347"/>
    <lineage>
        <taxon>Eukaryota</taxon>
        <taxon>Metazoa</taxon>
        <taxon>Spiralia</taxon>
        <taxon>Lophotrochozoa</taxon>
        <taxon>Annelida</taxon>
        <taxon>Polychaeta</taxon>
        <taxon>Sedentaria</taxon>
        <taxon>Canalipalpata</taxon>
        <taxon>Sabellida</taxon>
        <taxon>Oweniida</taxon>
        <taxon>Oweniidae</taxon>
        <taxon>Owenia</taxon>
    </lineage>
</organism>
<keyword evidence="2" id="KW-0540">Nuclease</keyword>
<dbReference type="PANTHER" id="PTHR13451">
    <property type="entry name" value="CLASS II CROSSOVER JUNCTION ENDONUCLEASE MUS81"/>
    <property type="match status" value="1"/>
</dbReference>
<keyword evidence="2" id="KW-0255">Endonuclease</keyword>
<feature type="region of interest" description="Disordered" evidence="4">
    <location>
        <begin position="1150"/>
        <end position="1172"/>
    </location>
</feature>
<dbReference type="InterPro" id="IPR003892">
    <property type="entry name" value="CUE"/>
</dbReference>
<dbReference type="Gene3D" id="3.40.50.10130">
    <property type="match status" value="1"/>
</dbReference>
<dbReference type="EMBL" id="CAIIXF020000005">
    <property type="protein sequence ID" value="CAH1783418.1"/>
    <property type="molecule type" value="Genomic_DNA"/>
</dbReference>
<keyword evidence="2" id="KW-0539">Nucleus</keyword>
<comment type="subcellular location">
    <subcellularLocation>
        <location evidence="2">Nucleus</location>
    </subcellularLocation>
</comment>
<dbReference type="InterPro" id="IPR033309">
    <property type="entry name" value="Mus81"/>
</dbReference>
<dbReference type="InterPro" id="IPR036388">
    <property type="entry name" value="WH-like_DNA-bd_sf"/>
</dbReference>
<dbReference type="CDD" id="cd20074">
    <property type="entry name" value="XPF_nuclease_Mus81"/>
    <property type="match status" value="1"/>
</dbReference>
<dbReference type="OrthoDB" id="5963188at2759"/>
<dbReference type="GO" id="GO:0006308">
    <property type="term" value="P:DNA catabolic process"/>
    <property type="evidence" value="ECO:0007669"/>
    <property type="project" value="UniProtKB-UniRule"/>
</dbReference>
<evidence type="ECO:0000313" key="7">
    <source>
        <dbReference type="Proteomes" id="UP000749559"/>
    </source>
</evidence>
<accession>A0A8S4NR98</accession>
<feature type="compositionally biased region" description="Polar residues" evidence="4">
    <location>
        <begin position="1370"/>
        <end position="1402"/>
    </location>
</feature>
<keyword evidence="1 2" id="KW-0378">Hydrolase</keyword>
<keyword evidence="7" id="KW-1185">Reference proteome</keyword>
<dbReference type="Gene3D" id="1.10.10.10">
    <property type="entry name" value="Winged helix-like DNA-binding domain superfamily/Winged helix DNA-binding domain"/>
    <property type="match status" value="1"/>
</dbReference>
<feature type="compositionally biased region" description="Polar residues" evidence="4">
    <location>
        <begin position="874"/>
        <end position="886"/>
    </location>
</feature>
<dbReference type="PANTHER" id="PTHR13451:SF0">
    <property type="entry name" value="CROSSOVER JUNCTION ENDONUCLEASE MUS81"/>
    <property type="match status" value="1"/>
</dbReference>
<dbReference type="EC" id="3.1.22.-" evidence="2"/>
<feature type="compositionally biased region" description="Basic and acidic residues" evidence="4">
    <location>
        <begin position="241"/>
        <end position="255"/>
    </location>
</feature>
<feature type="compositionally biased region" description="Polar residues" evidence="4">
    <location>
        <begin position="1117"/>
        <end position="1127"/>
    </location>
</feature>
<feature type="compositionally biased region" description="Low complexity" evidence="4">
    <location>
        <begin position="903"/>
        <end position="914"/>
    </location>
</feature>
<dbReference type="InterPro" id="IPR006166">
    <property type="entry name" value="ERCC4_domain"/>
</dbReference>
<dbReference type="GO" id="GO:0000727">
    <property type="term" value="P:double-strand break repair via break-induced replication"/>
    <property type="evidence" value="ECO:0007669"/>
    <property type="project" value="UniProtKB-UniRule"/>
</dbReference>
<comment type="cofactor">
    <cofactor evidence="2">
        <name>Mg(2+)</name>
        <dbReference type="ChEBI" id="CHEBI:18420"/>
    </cofactor>
</comment>
<evidence type="ECO:0000313" key="6">
    <source>
        <dbReference type="EMBL" id="CAH1783418.1"/>
    </source>
</evidence>
<keyword evidence="2" id="KW-0233">DNA recombination</keyword>
<evidence type="ECO:0000256" key="2">
    <source>
        <dbReference type="RuleBase" id="RU369042"/>
    </source>
</evidence>
<feature type="non-terminal residue" evidence="6">
    <location>
        <position position="1"/>
    </location>
</feature>
<evidence type="ECO:0000256" key="3">
    <source>
        <dbReference type="SAM" id="Coils"/>
    </source>
</evidence>
<feature type="domain" description="CUE" evidence="5">
    <location>
        <begin position="1584"/>
        <end position="1627"/>
    </location>
</feature>
<feature type="compositionally biased region" description="Basic and acidic residues" evidence="4">
    <location>
        <begin position="1150"/>
        <end position="1167"/>
    </location>
</feature>
<feature type="region of interest" description="Disordered" evidence="4">
    <location>
        <begin position="1259"/>
        <end position="1280"/>
    </location>
</feature>
<feature type="compositionally biased region" description="Low complexity" evidence="4">
    <location>
        <begin position="1343"/>
        <end position="1358"/>
    </location>
</feature>
<dbReference type="Pfam" id="PF02732">
    <property type="entry name" value="ERCC4"/>
    <property type="match status" value="1"/>
</dbReference>
<reference evidence="6" key="1">
    <citation type="submission" date="2022-03" db="EMBL/GenBank/DDBJ databases">
        <authorList>
            <person name="Martin C."/>
        </authorList>
    </citation>
    <scope>NUCLEOTIDE SEQUENCE</scope>
</reference>
<dbReference type="GO" id="GO:0031573">
    <property type="term" value="P:mitotic intra-S DNA damage checkpoint signaling"/>
    <property type="evidence" value="ECO:0007669"/>
    <property type="project" value="TreeGrafter"/>
</dbReference>
<dbReference type="GO" id="GO:0005634">
    <property type="term" value="C:nucleus"/>
    <property type="evidence" value="ECO:0007669"/>
    <property type="project" value="UniProtKB-SubCell"/>
</dbReference>
<keyword evidence="2" id="KW-0234">DNA repair</keyword>
<dbReference type="GO" id="GO:0048476">
    <property type="term" value="C:Holliday junction resolvase complex"/>
    <property type="evidence" value="ECO:0007669"/>
    <property type="project" value="UniProtKB-UniRule"/>
</dbReference>
<dbReference type="InterPro" id="IPR011335">
    <property type="entry name" value="Restrct_endonuc-II-like"/>
</dbReference>